<dbReference type="Proteomes" id="UP001652700">
    <property type="component" value="Unplaced"/>
</dbReference>
<dbReference type="Gene3D" id="3.90.320.10">
    <property type="match status" value="1"/>
</dbReference>
<evidence type="ECO:0000259" key="1">
    <source>
        <dbReference type="Pfam" id="PF09588"/>
    </source>
</evidence>
<dbReference type="SUPFAM" id="SSF52980">
    <property type="entry name" value="Restriction endonuclease-like"/>
    <property type="match status" value="1"/>
</dbReference>
<dbReference type="PANTHER" id="PTHR47526">
    <property type="entry name" value="ATP-DEPENDENT DNA HELICASE"/>
    <property type="match status" value="1"/>
</dbReference>
<dbReference type="Pfam" id="PF09588">
    <property type="entry name" value="YqaJ"/>
    <property type="match status" value="1"/>
</dbReference>
<dbReference type="InterPro" id="IPR011604">
    <property type="entry name" value="PDDEXK-like_dom_sf"/>
</dbReference>
<proteinExistence type="predicted"/>
<evidence type="ECO:0000313" key="2">
    <source>
        <dbReference type="EnsemblMetazoa" id="XP_050509399.1"/>
    </source>
</evidence>
<dbReference type="GeneID" id="126886482"/>
<dbReference type="CDD" id="cd22343">
    <property type="entry name" value="PDDEXK_lambda_exonuclease-like"/>
    <property type="match status" value="1"/>
</dbReference>
<sequence length="357" mass="40956">MAGLGETCSHVATILFYLHLRPNTKDESKIACTERLASWPIPPVRNVSMVTVSNMVWTQKQKAGSLAVAGPSTSARPSKQEHFSMTKRQTETLLRKLIKGGGSPAICRLMEPFASEMEQRDCAKNPNDLPETYESWYDEDMRNKRYEEILSISKNKVMNITGKQIENVEVYTRDQSQNNVWFKFRAGRITASKFKSVYRTSIENPSLTVIKGVCYPQKVIFYSRQTSYGLKHEKITLEDYESAMKQLHQNLSIRSTGFFISKSDPEFGASPDALVLCDCCGQGCVEVKCPYLLKSDLTFEQFAVLKNTCLILNNQNITLDKKHAYYYQCQLQMFVTKSKYFDFIVWSKDNIFIERIF</sequence>
<dbReference type="InterPro" id="IPR019080">
    <property type="entry name" value="YqaJ_viral_recombinase"/>
</dbReference>
<feature type="domain" description="YqaJ viral recombinase" evidence="1">
    <location>
        <begin position="181"/>
        <end position="337"/>
    </location>
</feature>
<organism evidence="2 3">
    <name type="scientific">Diabrotica virgifera virgifera</name>
    <name type="common">western corn rootworm</name>
    <dbReference type="NCBI Taxonomy" id="50390"/>
    <lineage>
        <taxon>Eukaryota</taxon>
        <taxon>Metazoa</taxon>
        <taxon>Ecdysozoa</taxon>
        <taxon>Arthropoda</taxon>
        <taxon>Hexapoda</taxon>
        <taxon>Insecta</taxon>
        <taxon>Pterygota</taxon>
        <taxon>Neoptera</taxon>
        <taxon>Endopterygota</taxon>
        <taxon>Coleoptera</taxon>
        <taxon>Polyphaga</taxon>
        <taxon>Cucujiformia</taxon>
        <taxon>Chrysomeloidea</taxon>
        <taxon>Chrysomelidae</taxon>
        <taxon>Galerucinae</taxon>
        <taxon>Diabroticina</taxon>
        <taxon>Diabroticites</taxon>
        <taxon>Diabrotica</taxon>
    </lineage>
</organism>
<dbReference type="EnsemblMetazoa" id="XM_050653442.1">
    <property type="protein sequence ID" value="XP_050509399.1"/>
    <property type="gene ID" value="LOC126886482"/>
</dbReference>
<evidence type="ECO:0000313" key="3">
    <source>
        <dbReference type="Proteomes" id="UP001652700"/>
    </source>
</evidence>
<accession>A0ABM5KGT0</accession>
<dbReference type="PANTHER" id="PTHR47526:SF4">
    <property type="entry name" value="SWIM-TYPE DOMAIN-CONTAINING PROTEIN"/>
    <property type="match status" value="1"/>
</dbReference>
<dbReference type="InterPro" id="IPR011335">
    <property type="entry name" value="Restrct_endonuc-II-like"/>
</dbReference>
<protein>
    <recommendedName>
        <fullName evidence="1">YqaJ viral recombinase domain-containing protein</fullName>
    </recommendedName>
</protein>
<reference evidence="2" key="1">
    <citation type="submission" date="2025-05" db="UniProtKB">
        <authorList>
            <consortium name="EnsemblMetazoa"/>
        </authorList>
    </citation>
    <scope>IDENTIFICATION</scope>
</reference>
<dbReference type="RefSeq" id="XP_050509399.1">
    <property type="nucleotide sequence ID" value="XM_050653442.1"/>
</dbReference>
<keyword evidence="3" id="KW-1185">Reference proteome</keyword>
<name>A0ABM5KGT0_DIAVI</name>